<proteinExistence type="predicted"/>
<sequence length="93" mass="9989">MEAAILTKLSKMEIVWKTKTVLQGTSVMRVSTKINACQQSARRMPTVAVELAVGMAAVNWGVMTTAPAVIQTIPSASTANVSTHMQKTKTNKL</sequence>
<gene>
    <name evidence="1" type="ORF">A2563_02265</name>
</gene>
<comment type="caution">
    <text evidence="1">The sequence shown here is derived from an EMBL/GenBank/DDBJ whole genome shotgun (WGS) entry which is preliminary data.</text>
</comment>
<name>A0A1F6PBH3_9BACT</name>
<dbReference type="Proteomes" id="UP000176634">
    <property type="component" value="Unassembled WGS sequence"/>
</dbReference>
<organism evidence="1 2">
    <name type="scientific">Candidatus Magasanikbacteria bacterium RIFOXYD1_FULL_40_23</name>
    <dbReference type="NCBI Taxonomy" id="1798705"/>
    <lineage>
        <taxon>Bacteria</taxon>
        <taxon>Candidatus Magasanikiibacteriota</taxon>
    </lineage>
</organism>
<dbReference type="STRING" id="1798705.A2563_02265"/>
<accession>A0A1F6PBH3</accession>
<evidence type="ECO:0000313" key="1">
    <source>
        <dbReference type="EMBL" id="OGH93410.1"/>
    </source>
</evidence>
<protein>
    <submittedName>
        <fullName evidence="1">Uncharacterized protein</fullName>
    </submittedName>
</protein>
<evidence type="ECO:0000313" key="2">
    <source>
        <dbReference type="Proteomes" id="UP000176634"/>
    </source>
</evidence>
<dbReference type="AlphaFoldDB" id="A0A1F6PBH3"/>
<reference evidence="1 2" key="1">
    <citation type="journal article" date="2016" name="Nat. Commun.">
        <title>Thousands of microbial genomes shed light on interconnected biogeochemical processes in an aquifer system.</title>
        <authorList>
            <person name="Anantharaman K."/>
            <person name="Brown C.T."/>
            <person name="Hug L.A."/>
            <person name="Sharon I."/>
            <person name="Castelle C.J."/>
            <person name="Probst A.J."/>
            <person name="Thomas B.C."/>
            <person name="Singh A."/>
            <person name="Wilkins M.J."/>
            <person name="Karaoz U."/>
            <person name="Brodie E.L."/>
            <person name="Williams K.H."/>
            <person name="Hubbard S.S."/>
            <person name="Banfield J.F."/>
        </authorList>
    </citation>
    <scope>NUCLEOTIDE SEQUENCE [LARGE SCALE GENOMIC DNA]</scope>
</reference>
<dbReference type="EMBL" id="MFRA01000001">
    <property type="protein sequence ID" value="OGH93410.1"/>
    <property type="molecule type" value="Genomic_DNA"/>
</dbReference>